<dbReference type="InterPro" id="IPR045107">
    <property type="entry name" value="SAC3/GANP/THP3"/>
</dbReference>
<feature type="region of interest" description="Disordered" evidence="1">
    <location>
        <begin position="163"/>
        <end position="215"/>
    </location>
</feature>
<reference evidence="4" key="1">
    <citation type="journal article" date="2015" name="PLoS Genet.">
        <title>Genome Sequence and Transcriptome Analyses of Chrysochromulina tobin: Metabolic Tools for Enhanced Algal Fitness in the Prominent Order Prymnesiales (Haptophyceae).</title>
        <authorList>
            <person name="Hovde B.T."/>
            <person name="Deodato C.R."/>
            <person name="Hunsperger H.M."/>
            <person name="Ryken S.A."/>
            <person name="Yost W."/>
            <person name="Jha R.K."/>
            <person name="Patterson J."/>
            <person name="Monnat R.J. Jr."/>
            <person name="Barlow S.B."/>
            <person name="Starkenburg S.R."/>
            <person name="Cattolico R.A."/>
        </authorList>
    </citation>
    <scope>NUCLEOTIDE SEQUENCE</scope>
    <source>
        <strain evidence="4">CCMP291</strain>
    </source>
</reference>
<dbReference type="GO" id="GO:0006406">
    <property type="term" value="P:mRNA export from nucleus"/>
    <property type="evidence" value="ECO:0007669"/>
    <property type="project" value="TreeGrafter"/>
</dbReference>
<feature type="domain" description="SAC3/GANP/THP3 conserved" evidence="2">
    <location>
        <begin position="272"/>
        <end position="573"/>
    </location>
</feature>
<feature type="compositionally biased region" description="Low complexity" evidence="1">
    <location>
        <begin position="201"/>
        <end position="215"/>
    </location>
</feature>
<organism evidence="3 4">
    <name type="scientific">Chrysochromulina tobinii</name>
    <dbReference type="NCBI Taxonomy" id="1460289"/>
    <lineage>
        <taxon>Eukaryota</taxon>
        <taxon>Haptista</taxon>
        <taxon>Haptophyta</taxon>
        <taxon>Prymnesiophyceae</taxon>
        <taxon>Prymnesiales</taxon>
        <taxon>Chrysochromulinaceae</taxon>
        <taxon>Chrysochromulina</taxon>
    </lineage>
</organism>
<comment type="caution">
    <text evidence="3">The sequence shown here is derived from an EMBL/GenBank/DDBJ whole genome shotgun (WGS) entry which is preliminary data.</text>
</comment>
<dbReference type="Pfam" id="PF03399">
    <property type="entry name" value="SAC3_GANP"/>
    <property type="match status" value="1"/>
</dbReference>
<dbReference type="GO" id="GO:0070390">
    <property type="term" value="C:transcription export complex 2"/>
    <property type="evidence" value="ECO:0007669"/>
    <property type="project" value="TreeGrafter"/>
</dbReference>
<name>A0A0M0JXD6_9EUKA</name>
<dbReference type="PANTHER" id="PTHR12436">
    <property type="entry name" value="80 KDA MCM3-ASSOCIATED PROTEIN"/>
    <property type="match status" value="1"/>
</dbReference>
<sequence>MSFGGGGAVVDISCGPFGGMASGRDAAASSGAVSATALAAQQRASAAAASGGALAAIGGDTAVALTGAASAEGAVRFGPAPLTASASSAKVGVVSRLGGGTAVALTGAASAEGAVRFGPAPLTASASSARPQAAAASALVSSVPPAATAPERERELRSMMLKRPSPAATPAAPTAAAEEDPYGAGSNGGADQKRRRRFDRGATGPAATSAPPMLAEGAAARARAFTETLMHNEWYSPPPYSWSMIEFGPSTDDGEKARNFADGGGWGRCEVMCPEAEVQERLHESKNTNKDFEVPIEPTDAVEPWLITMFHRNDAARTWKPTDIRCIGALAASVEHLLTVVLERPSAPTFIKRASFVRDRLRQVRQEVTMQLDSFSLDAKLCAVDLLEVCTRFHIMVEHCCCELGLRNLPTDEAKFDSKMNMDMYTQAIGNLIGLYQDLLKDFGVVCENEDEFQSYLIISAADGFERLSFLPARMLAAPRMKRVARILGTIKSGDFNGFFRELKQADYLTACLMHKHFDAVRERALNAINRAFRMGSETPLPLAKLRRMLCLEDEAEDDDEARRLVEHFGLVVTADGASVLLRAPQYGSELSKQCDSEGNALNLRVYQSHTIIEPKRAGRSMAELLMSPNTPEALRKALTSQTVPLAASVSTTATVVRPIVRPAVSVRAAPPALVPAPQAYKAASEAAAAEVGAEARLEEQLRQRYETAAALALLMTRVVEREAASVAAETSCT</sequence>
<evidence type="ECO:0000313" key="3">
    <source>
        <dbReference type="EMBL" id="KOO30803.1"/>
    </source>
</evidence>
<protein>
    <submittedName>
        <fullName evidence="3">80 kDa mcm3-associated protein</fullName>
    </submittedName>
</protein>
<feature type="compositionally biased region" description="Low complexity" evidence="1">
    <location>
        <begin position="166"/>
        <end position="176"/>
    </location>
</feature>
<dbReference type="EMBL" id="JWZX01002158">
    <property type="protein sequence ID" value="KOO30803.1"/>
    <property type="molecule type" value="Genomic_DNA"/>
</dbReference>
<evidence type="ECO:0000256" key="1">
    <source>
        <dbReference type="SAM" id="MobiDB-lite"/>
    </source>
</evidence>
<dbReference type="GO" id="GO:0005737">
    <property type="term" value="C:cytoplasm"/>
    <property type="evidence" value="ECO:0007669"/>
    <property type="project" value="TreeGrafter"/>
</dbReference>
<dbReference type="Gene3D" id="1.25.40.990">
    <property type="match status" value="1"/>
</dbReference>
<dbReference type="OrthoDB" id="21502at2759"/>
<accession>A0A0M0JXD6</accession>
<proteinExistence type="predicted"/>
<dbReference type="PANTHER" id="PTHR12436:SF3">
    <property type="entry name" value="GERMINAL-CENTER ASSOCIATED NUCLEAR PROTEIN"/>
    <property type="match status" value="1"/>
</dbReference>
<dbReference type="InterPro" id="IPR005062">
    <property type="entry name" value="SAC3/GANP/THP3_conserved"/>
</dbReference>
<evidence type="ECO:0000313" key="4">
    <source>
        <dbReference type="Proteomes" id="UP000037460"/>
    </source>
</evidence>
<gene>
    <name evidence="3" type="ORF">Ctob_002398</name>
</gene>
<keyword evidence="4" id="KW-1185">Reference proteome</keyword>
<dbReference type="AlphaFoldDB" id="A0A0M0JXD6"/>
<dbReference type="Proteomes" id="UP000037460">
    <property type="component" value="Unassembled WGS sequence"/>
</dbReference>
<evidence type="ECO:0000259" key="2">
    <source>
        <dbReference type="Pfam" id="PF03399"/>
    </source>
</evidence>